<gene>
    <name evidence="3" type="ORF">FocTR4_00010418</name>
</gene>
<accession>A0A5C6T5Y6</accession>
<name>A0A5C6T5Y6_FUSOC</name>
<dbReference type="AlphaFoldDB" id="A0A5C6T5Y6"/>
<evidence type="ECO:0000313" key="3">
    <source>
        <dbReference type="EMBL" id="TXC06283.1"/>
    </source>
</evidence>
<evidence type="ECO:0000256" key="2">
    <source>
        <dbReference type="SAM" id="Phobius"/>
    </source>
</evidence>
<dbReference type="EMBL" id="VMNF01000006">
    <property type="protein sequence ID" value="TXC06283.1"/>
    <property type="molecule type" value="Genomic_DNA"/>
</dbReference>
<dbReference type="Proteomes" id="UP000321331">
    <property type="component" value="Unassembled WGS sequence"/>
</dbReference>
<feature type="transmembrane region" description="Helical" evidence="2">
    <location>
        <begin position="377"/>
        <end position="400"/>
    </location>
</feature>
<sequence length="440" mass="47882">MCFVFTDPDLIIDEPELQSANLNMDKKGDTLSENEASLVLQRHEPRDFKDLTGHTFSTIPLDFKPVLTIPWTERPDQGVSNLAADLTIIEKFTTATQSEQPITTSIPRRLTPGTEIEIVTIIDGTKFIAPSSTSDATTTSQQSEITSPKETTTDVPSLSTEKPLLASSPNKSGEESSWTTSYTTSSSTELRPSSPANPSGAPIRSDTSAMVAGAIMEKQESPTSRGTDLSSKNHHNDCRELVDLTGSVYSTIPSGFKPVLTFASEDLPGKDREDVTVIDKVDGTSTKNGVVVIGTETWEPFTWYTRHKHQTFTLVLRPTETTSSDVDILSIISHLTLPDATPTISSEELTSSSSTSESLVIPTAAEPSNGSLSAGGWIFVLVAAVFLLFLSIMATMFIILRSRSRHNQDNFNIQLDNAPFEHTYMEPAQPVQPAPAIWKS</sequence>
<comment type="caution">
    <text evidence="3">The sequence shown here is derived from an EMBL/GenBank/DDBJ whole genome shotgun (WGS) entry which is preliminary data.</text>
</comment>
<organism evidence="3 4">
    <name type="scientific">Fusarium oxysporum f. sp. cubense</name>
    <dbReference type="NCBI Taxonomy" id="61366"/>
    <lineage>
        <taxon>Eukaryota</taxon>
        <taxon>Fungi</taxon>
        <taxon>Dikarya</taxon>
        <taxon>Ascomycota</taxon>
        <taxon>Pezizomycotina</taxon>
        <taxon>Sordariomycetes</taxon>
        <taxon>Hypocreomycetidae</taxon>
        <taxon>Hypocreales</taxon>
        <taxon>Nectriaceae</taxon>
        <taxon>Fusarium</taxon>
        <taxon>Fusarium oxysporum species complex</taxon>
    </lineage>
</organism>
<evidence type="ECO:0000313" key="4">
    <source>
        <dbReference type="Proteomes" id="UP000321331"/>
    </source>
</evidence>
<keyword evidence="2" id="KW-0812">Transmembrane</keyword>
<proteinExistence type="predicted"/>
<feature type="compositionally biased region" description="Polar residues" evidence="1">
    <location>
        <begin position="144"/>
        <end position="160"/>
    </location>
</feature>
<feature type="compositionally biased region" description="Low complexity" evidence="1">
    <location>
        <begin position="131"/>
        <end position="143"/>
    </location>
</feature>
<keyword evidence="2" id="KW-0472">Membrane</keyword>
<protein>
    <submittedName>
        <fullName evidence="3">Uncharacterized protein</fullName>
    </submittedName>
</protein>
<evidence type="ECO:0000256" key="1">
    <source>
        <dbReference type="SAM" id="MobiDB-lite"/>
    </source>
</evidence>
<keyword evidence="2" id="KW-1133">Transmembrane helix</keyword>
<reference evidence="3 4" key="1">
    <citation type="submission" date="2019-07" db="EMBL/GenBank/DDBJ databases">
        <title>The First High-Quality Draft Genome Sequence of the Causal Agent of the Current Panama Disease Epidemic.</title>
        <authorList>
            <person name="Warmington R.J."/>
            <person name="Kay W."/>
            <person name="Jeffries A."/>
            <person name="Bebber D."/>
            <person name="Moore K."/>
            <person name="Studholme D.J."/>
        </authorList>
    </citation>
    <scope>NUCLEOTIDE SEQUENCE [LARGE SCALE GENOMIC DNA]</scope>
    <source>
        <strain evidence="3 4">TR4</strain>
    </source>
</reference>
<feature type="region of interest" description="Disordered" evidence="1">
    <location>
        <begin position="129"/>
        <end position="205"/>
    </location>
</feature>
<feature type="compositionally biased region" description="Low complexity" evidence="1">
    <location>
        <begin position="175"/>
        <end position="189"/>
    </location>
</feature>